<dbReference type="InterPro" id="IPR049551">
    <property type="entry name" value="PKS_DH_C"/>
</dbReference>
<evidence type="ECO:0000256" key="3">
    <source>
        <dbReference type="ARBA" id="ARBA00022679"/>
    </source>
</evidence>
<evidence type="ECO:0000313" key="11">
    <source>
        <dbReference type="Proteomes" id="UP000541154"/>
    </source>
</evidence>
<dbReference type="InterPro" id="IPR029058">
    <property type="entry name" value="AB_hydrolase_fold"/>
</dbReference>
<dbReference type="GO" id="GO:0031177">
    <property type="term" value="F:phosphopantetheine binding"/>
    <property type="evidence" value="ECO:0007669"/>
    <property type="project" value="InterPro"/>
</dbReference>
<dbReference type="InterPro" id="IPR014031">
    <property type="entry name" value="Ketoacyl_synth_C"/>
</dbReference>
<keyword evidence="11" id="KW-1185">Reference proteome</keyword>
<name>A0A8H6E308_PETAA</name>
<dbReference type="SMART" id="SM00827">
    <property type="entry name" value="PKS_AT"/>
    <property type="match status" value="1"/>
</dbReference>
<protein>
    <submittedName>
        <fullName evidence="10">Uncharacterized protein</fullName>
    </submittedName>
</protein>
<dbReference type="EMBL" id="SPNV01000245">
    <property type="protein sequence ID" value="KAF5857656.1"/>
    <property type="molecule type" value="Genomic_DNA"/>
</dbReference>
<dbReference type="PROSITE" id="PS00606">
    <property type="entry name" value="KS3_1"/>
    <property type="match status" value="1"/>
</dbReference>
<evidence type="ECO:0000313" key="10">
    <source>
        <dbReference type="EMBL" id="KAF5857656.1"/>
    </source>
</evidence>
<organism evidence="10 11">
    <name type="scientific">Petromyces alliaceus</name>
    <name type="common">Aspergillus alliaceus</name>
    <dbReference type="NCBI Taxonomy" id="209559"/>
    <lineage>
        <taxon>Eukaryota</taxon>
        <taxon>Fungi</taxon>
        <taxon>Dikarya</taxon>
        <taxon>Ascomycota</taxon>
        <taxon>Pezizomycotina</taxon>
        <taxon>Eurotiomycetes</taxon>
        <taxon>Eurotiomycetidae</taxon>
        <taxon>Eurotiales</taxon>
        <taxon>Aspergillaceae</taxon>
        <taxon>Aspergillus</taxon>
        <taxon>Aspergillus subgen. Circumdati</taxon>
    </lineage>
</organism>
<dbReference type="FunFam" id="3.10.129.110:FF:000001">
    <property type="entry name" value="Sterigmatocystin biosynthesis polyketide synthase"/>
    <property type="match status" value="1"/>
</dbReference>
<evidence type="ECO:0000256" key="1">
    <source>
        <dbReference type="ARBA" id="ARBA00022450"/>
    </source>
</evidence>
<gene>
    <name evidence="10" type="ORF">ETB97_005477</name>
</gene>
<dbReference type="SUPFAM" id="SSF53901">
    <property type="entry name" value="Thiolase-like"/>
    <property type="match status" value="1"/>
</dbReference>
<evidence type="ECO:0000256" key="5">
    <source>
        <dbReference type="PROSITE-ProRule" id="PRU01363"/>
    </source>
</evidence>
<feature type="domain" description="PKS/mFAS DH" evidence="9">
    <location>
        <begin position="1286"/>
        <end position="1590"/>
    </location>
</feature>
<dbReference type="Gene3D" id="3.40.47.10">
    <property type="match status" value="1"/>
</dbReference>
<dbReference type="PANTHER" id="PTHR43775">
    <property type="entry name" value="FATTY ACID SYNTHASE"/>
    <property type="match status" value="1"/>
</dbReference>
<dbReference type="InterPro" id="IPR014043">
    <property type="entry name" value="Acyl_transferase_dom"/>
</dbReference>
<keyword evidence="2" id="KW-0597">Phosphoprotein</keyword>
<dbReference type="InterPro" id="IPR032088">
    <property type="entry name" value="SAT"/>
</dbReference>
<dbReference type="Gene3D" id="3.30.70.3290">
    <property type="match status" value="1"/>
</dbReference>
<dbReference type="Pfam" id="PF22621">
    <property type="entry name" value="CurL-like_PKS_C"/>
    <property type="match status" value="1"/>
</dbReference>
<dbReference type="Pfam" id="PF00550">
    <property type="entry name" value="PP-binding"/>
    <property type="match status" value="2"/>
</dbReference>
<dbReference type="InterPro" id="IPR006162">
    <property type="entry name" value="Ppantetheine_attach_site"/>
</dbReference>
<keyword evidence="3" id="KW-0808">Transferase</keyword>
<evidence type="ECO:0000256" key="2">
    <source>
        <dbReference type="ARBA" id="ARBA00022553"/>
    </source>
</evidence>
<dbReference type="SMART" id="SM00825">
    <property type="entry name" value="PKS_KS"/>
    <property type="match status" value="1"/>
</dbReference>
<feature type="domain" description="Ketosynthase family 3 (KS3)" evidence="8">
    <location>
        <begin position="367"/>
        <end position="797"/>
    </location>
</feature>
<accession>A0A8H6E308</accession>
<dbReference type="SUPFAM" id="SSF52151">
    <property type="entry name" value="FabD/lysophospholipase-like"/>
    <property type="match status" value="1"/>
</dbReference>
<feature type="compositionally biased region" description="Basic and acidic residues" evidence="6">
    <location>
        <begin position="407"/>
        <end position="416"/>
    </location>
</feature>
<dbReference type="PROSITE" id="PS00012">
    <property type="entry name" value="PHOSPHOPANTETHEINE"/>
    <property type="match status" value="1"/>
</dbReference>
<dbReference type="SUPFAM" id="SSF55048">
    <property type="entry name" value="Probable ACP-binding domain of malonyl-CoA ACP transacylase"/>
    <property type="match status" value="1"/>
</dbReference>
<dbReference type="GO" id="GO:0006633">
    <property type="term" value="P:fatty acid biosynthetic process"/>
    <property type="evidence" value="ECO:0007669"/>
    <property type="project" value="InterPro"/>
</dbReference>
<dbReference type="PANTHER" id="PTHR43775:SF45">
    <property type="entry name" value="CONIDIAL PIGMENT POLYKETIDE SYNTHASE ALB1"/>
    <property type="match status" value="1"/>
</dbReference>
<dbReference type="CDD" id="cd00833">
    <property type="entry name" value="PKS"/>
    <property type="match status" value="1"/>
</dbReference>
<evidence type="ECO:0000259" key="9">
    <source>
        <dbReference type="PROSITE" id="PS52019"/>
    </source>
</evidence>
<dbReference type="Gene3D" id="3.40.366.10">
    <property type="entry name" value="Malonyl-Coenzyme A Acyl Carrier Protein, domain 2"/>
    <property type="match status" value="2"/>
</dbReference>
<dbReference type="Pfam" id="PF14765">
    <property type="entry name" value="PS-DH"/>
    <property type="match status" value="1"/>
</dbReference>
<dbReference type="InterPro" id="IPR020806">
    <property type="entry name" value="PKS_PP-bd"/>
</dbReference>
<dbReference type="Gene3D" id="3.10.129.110">
    <property type="entry name" value="Polyketide synthase dehydratase"/>
    <property type="match status" value="1"/>
</dbReference>
<feature type="active site" description="Proton acceptor; for dehydratase activity" evidence="5">
    <location>
        <position position="1318"/>
    </location>
</feature>
<dbReference type="GO" id="GO:0044550">
    <property type="term" value="P:secondary metabolite biosynthetic process"/>
    <property type="evidence" value="ECO:0007669"/>
    <property type="project" value="UniProtKB-ARBA"/>
</dbReference>
<dbReference type="InterPro" id="IPR001227">
    <property type="entry name" value="Ac_transferase_dom_sf"/>
</dbReference>
<evidence type="ECO:0000259" key="7">
    <source>
        <dbReference type="PROSITE" id="PS50075"/>
    </source>
</evidence>
<dbReference type="Pfam" id="PF00698">
    <property type="entry name" value="Acyl_transf_1"/>
    <property type="match status" value="1"/>
</dbReference>
<dbReference type="FunFam" id="1.10.1200.10:FF:000011">
    <property type="entry name" value="Sterigmatocystin biosynthesis polyketide synthase"/>
    <property type="match status" value="1"/>
</dbReference>
<dbReference type="Gene3D" id="3.40.50.1820">
    <property type="entry name" value="alpha/beta hydrolase"/>
    <property type="match status" value="1"/>
</dbReference>
<dbReference type="InterPro" id="IPR014030">
    <property type="entry name" value="Ketoacyl_synth_N"/>
</dbReference>
<feature type="region of interest" description="Disordered" evidence="6">
    <location>
        <begin position="407"/>
        <end position="428"/>
    </location>
</feature>
<dbReference type="Pfam" id="PF00975">
    <property type="entry name" value="Thioesterase"/>
    <property type="match status" value="1"/>
</dbReference>
<dbReference type="InterPro" id="IPR042104">
    <property type="entry name" value="PKS_dehydratase_sf"/>
</dbReference>
<dbReference type="Pfam" id="PF00109">
    <property type="entry name" value="ketoacyl-synt"/>
    <property type="match status" value="1"/>
</dbReference>
<dbReference type="PROSITE" id="PS50075">
    <property type="entry name" value="CARRIER"/>
    <property type="match status" value="2"/>
</dbReference>
<dbReference type="GO" id="GO:0004312">
    <property type="term" value="F:fatty acid synthase activity"/>
    <property type="evidence" value="ECO:0007669"/>
    <property type="project" value="TreeGrafter"/>
</dbReference>
<feature type="region of interest" description="N-terminal hotdog fold" evidence="5">
    <location>
        <begin position="1286"/>
        <end position="1418"/>
    </location>
</feature>
<feature type="domain" description="Carrier" evidence="7">
    <location>
        <begin position="1754"/>
        <end position="1831"/>
    </location>
</feature>
<dbReference type="InterPro" id="IPR049900">
    <property type="entry name" value="PKS_mFAS_DH"/>
</dbReference>
<sequence>MKNTQTVIVFGDQTTDFRAGLRQLLGVENNGLLTSFLEWVYFKLRQEIGHLSFTEQQLFPRFTSIIDLLARYEETDGHPVLESILVCIYHIAAFIQYHTDSGREYPSPSNAHVVGLCTGLLAAAAVCASRSLGDLIPAAVEVVLVAMRIGLRTLRAGQLIEPSAKMSGQWSVLLPYLRHEDAGGIVQDYMSGNKRSSGSKIYISAVSSNGVTVSGPPTEIECFLQRTISIQNPARLQVHAPYHAPHLFDGIDVEDIVTGQVPESLAARAPVLSFVSSITGRPAEAADFVTLLKTAVQGIMLEQLRVDKIFENLPCTSLIRDKPCNILTFGTSIGPSLSASLTNVDSNLVETTCIHDSRDKPRHTASRSKIAIIGLSGRFPDAPDHDQFWDLLKKGLDVHRQVPPDRWGMDHYDPTGKQKNTSRTQRGCWIDEPGMFDARFFNMSPREAAQSDPGQRLALQTAYEALETAGIVPDATPSTQRDRFGVFYGMTSDDYREVNSGQDIDTYFIPGGNRAFTPGKINYYFKFSGPSFTVDTACSSSLSAIHMACNSLWRNDCDTALAGGTNIMTNPDNFAGLDKGHFLSTKGNCNTFDDEADGYCRADAVGTVVLKRLDDALADHDPILGVILGAYTNHSAESVSITRPHAGAQQFIFQKLLNECGVHPHDISYVEMHGTGTQAGDAAEMTSVLSVLAPDYKRSKDRPLYLGSVKSNVGHAESASGVTSLIKVLLMLENDLIPPHCGIKTRINHTFPTDLDRRQVHIALEPTPWNRPRKGLRRTFVNNFSAAGGNTAILLEERPTPVQANWPADVRSSHPVTISAKSRTALQNNLHSLIKYIGQSSNGQVDGFLGKLSYTLTARRVHHPYRVAVSGSNVPEILSLLEKTDCYSIQPVSSTPANVGFAFTGQGAQYAGMGRQLFANLSGFRSDILMFNNMVKREGLPSILPLVDGTCASVAEIEPLVLQVGATCLQLALLRFWESLGISPKFVIGHSLGEYAALTAAGVLTPSDTIHLVCARALLLQRHCQVGTHSMLAVNAAREALAPYVKATPVEVACLNGPQETVISGRESDVDTLAVLLQDNDIKCTKLQVPYAFHSSQVDPILDSLEEAGRGIKFHEPSVSVISSLLGEVVTSEGTFGPGYLRRHCREEVNFCGALQAAERSQVIPEGTLWIEVGTHPVCSAMIKSTLGVKSNTLPTLNRKEDTWKTLSRALSQLYTAGVDLSWREYHRDFNASQRVLQLPVYNWDNKNYWIHYQHSWTLTKGNPSGFSHQTSATQSEPRFSTSSVQLIVSETVEGSGATVIMQSNLAHPELQRVCKGHLVNEVPLCPSSLFADIGETMGKYLLQTFKPVLQGDVVDIRNMVVDKPLIYQGIETQLFRASVTADWSSQSAKMSIYSVNQDGTKTIEHATCLLHFGETASWKNEWHRVLHHIERSILHLETGVKEGRNHHLRTGMAYRLFAALVDYQPDFKGIQDVILDSESYEATATVKYQTPAHGFQRNPIWIDSCGQLAGFTLNANDATSKDQVYINHGWESVRFTADFSSDKVYRTYVRMLPADRNRFSGDLVVLDGDEIVAVYSAVKFQGIPRRLLEAALPPPRVEKWPGRARTASPASKAIPTLRTVKGGSTTSPGTGTPARTSRSSEDSLSLILRIFSEEVGILYEELVDNINFADYGVDSLLSLTITGRCREELDIELPSTVFLDAPTLGQFRSIFMGKLGSSPTVLSSHSSGSHDHFDESGSDSSTESLKQTMSPAIPSSEDMVGVCEILADEIGLSLDELRSTESLTELGMDSLLSLTVISRVREELRIDLPNNFFIAHNSLDTIYKAMDPHSTSGGTSMSKAATHNTVMGPSARQEVKIPPATSILLQGSPKVATRFLFLFPDGSGAATSYSSLPQVSPDICVYGLNCPYMENPEDMTCRLEELTSPYVTEIRRRQPKGPYNLAGWSAGGICAYDAVRWIQAVGEKVERLILLDSPNPIGLEKLPPRLFEYFDDLGMFSSVRPKARKRLLRHFLSFIDALDTYKAEPLPTNLAPKTHILWATDGVHTSSHGAPPVREDDPREMKWLLLDRTDSGPNGWDTLVGSENVAIEVLSGVNHFSMMHGESAGEVAAFLRRVMELKLV</sequence>
<dbReference type="SMART" id="SM00823">
    <property type="entry name" value="PKS_PP"/>
    <property type="match status" value="2"/>
</dbReference>
<feature type="active site" description="Proton donor; for dehydratase activity" evidence="5">
    <location>
        <position position="1504"/>
    </location>
</feature>
<dbReference type="FunFam" id="3.40.366.10:FF:000002">
    <property type="entry name" value="Probable polyketide synthase 2"/>
    <property type="match status" value="1"/>
</dbReference>
<dbReference type="FunFam" id="3.40.50.1820:FF:000116">
    <property type="entry name" value="Sterigmatocystin biosynthesis polyketide synthase"/>
    <property type="match status" value="1"/>
</dbReference>
<dbReference type="Pfam" id="PF02801">
    <property type="entry name" value="Ketoacyl-synt_C"/>
    <property type="match status" value="1"/>
</dbReference>
<dbReference type="GO" id="GO:0004315">
    <property type="term" value="F:3-oxoacyl-[acyl-carrier-protein] synthase activity"/>
    <property type="evidence" value="ECO:0007669"/>
    <property type="project" value="InterPro"/>
</dbReference>
<dbReference type="InterPro" id="IPR016039">
    <property type="entry name" value="Thiolase-like"/>
</dbReference>
<reference evidence="10 11" key="1">
    <citation type="submission" date="2019-04" db="EMBL/GenBank/DDBJ databases">
        <title>Aspergillus burnettii sp. nov., novel species from soil in southeast Queensland.</title>
        <authorList>
            <person name="Gilchrist C.L.M."/>
            <person name="Pitt J.I."/>
            <person name="Lange L."/>
            <person name="Lacey H.J."/>
            <person name="Vuong D."/>
            <person name="Midgley D.J."/>
            <person name="Greenfield P."/>
            <person name="Bradbury M."/>
            <person name="Lacey E."/>
            <person name="Busk P.K."/>
            <person name="Pilgaard B."/>
            <person name="Chooi Y.H."/>
            <person name="Piggott A.M."/>
        </authorList>
    </citation>
    <scope>NUCLEOTIDE SEQUENCE [LARGE SCALE GENOMIC DNA]</scope>
    <source>
        <strain evidence="10 11">FRR 5400</strain>
    </source>
</reference>
<keyword evidence="1" id="KW-0596">Phosphopantetheine</keyword>
<evidence type="ECO:0000256" key="4">
    <source>
        <dbReference type="ARBA" id="ARBA00022737"/>
    </source>
</evidence>
<dbReference type="FunFam" id="3.40.47.10:FF:000031">
    <property type="entry name" value="Sterigmatocystin biosynthesis polyketide synthase"/>
    <property type="match status" value="1"/>
</dbReference>
<keyword evidence="4" id="KW-0677">Repeat</keyword>
<dbReference type="InterPro" id="IPR036736">
    <property type="entry name" value="ACP-like_sf"/>
</dbReference>
<dbReference type="InterPro" id="IPR016035">
    <property type="entry name" value="Acyl_Trfase/lysoPLipase"/>
</dbReference>
<feature type="domain" description="Carrier" evidence="7">
    <location>
        <begin position="1639"/>
        <end position="1716"/>
    </location>
</feature>
<dbReference type="InterPro" id="IPR020841">
    <property type="entry name" value="PKS_Beta-ketoAc_synthase_dom"/>
</dbReference>
<dbReference type="SUPFAM" id="SSF47336">
    <property type="entry name" value="ACP-like"/>
    <property type="match status" value="2"/>
</dbReference>
<dbReference type="SUPFAM" id="SSF53474">
    <property type="entry name" value="alpha/beta-Hydrolases"/>
    <property type="match status" value="1"/>
</dbReference>
<dbReference type="Proteomes" id="UP000541154">
    <property type="component" value="Unassembled WGS sequence"/>
</dbReference>
<dbReference type="InterPro" id="IPR016036">
    <property type="entry name" value="Malonyl_transacylase_ACP-bd"/>
</dbReference>
<dbReference type="InterPro" id="IPR030918">
    <property type="entry name" value="PT_fungal_PKS"/>
</dbReference>
<feature type="region of interest" description="Disordered" evidence="6">
    <location>
        <begin position="1600"/>
        <end position="1639"/>
    </location>
</feature>
<evidence type="ECO:0000259" key="8">
    <source>
        <dbReference type="PROSITE" id="PS52004"/>
    </source>
</evidence>
<dbReference type="InterPro" id="IPR050091">
    <property type="entry name" value="PKS_NRPS_Biosynth_Enz"/>
</dbReference>
<dbReference type="PROSITE" id="PS52004">
    <property type="entry name" value="KS3_2"/>
    <property type="match status" value="1"/>
</dbReference>
<feature type="compositionally biased region" description="Low complexity" evidence="6">
    <location>
        <begin position="1623"/>
        <end position="1634"/>
    </location>
</feature>
<dbReference type="PROSITE" id="PS52019">
    <property type="entry name" value="PKS_MFAS_DH"/>
    <property type="match status" value="1"/>
</dbReference>
<dbReference type="InterPro" id="IPR009081">
    <property type="entry name" value="PP-bd_ACP"/>
</dbReference>
<dbReference type="Gene3D" id="1.10.1200.10">
    <property type="entry name" value="ACP-like"/>
    <property type="match status" value="2"/>
</dbReference>
<proteinExistence type="predicted"/>
<dbReference type="InterPro" id="IPR018201">
    <property type="entry name" value="Ketoacyl_synth_AS"/>
</dbReference>
<feature type="region of interest" description="Disordered" evidence="6">
    <location>
        <begin position="1723"/>
        <end position="1755"/>
    </location>
</feature>
<comment type="caution">
    <text evidence="10">The sequence shown here is derived from an EMBL/GenBank/DDBJ whole genome shotgun (WGS) entry which is preliminary data.</text>
</comment>
<dbReference type="NCBIfam" id="TIGR04532">
    <property type="entry name" value="PT_fungal_PKS"/>
    <property type="match status" value="1"/>
</dbReference>
<dbReference type="InterPro" id="IPR001031">
    <property type="entry name" value="Thioesterase"/>
</dbReference>
<evidence type="ECO:0000256" key="6">
    <source>
        <dbReference type="SAM" id="MobiDB-lite"/>
    </source>
</evidence>
<feature type="region of interest" description="C-terminal hotdog fold" evidence="5">
    <location>
        <begin position="1446"/>
        <end position="1590"/>
    </location>
</feature>
<dbReference type="Pfam" id="PF16073">
    <property type="entry name" value="SAT"/>
    <property type="match status" value="1"/>
</dbReference>